<proteinExistence type="predicted"/>
<dbReference type="Proteomes" id="UP001597296">
    <property type="component" value="Unassembled WGS sequence"/>
</dbReference>
<dbReference type="SUPFAM" id="SSF103515">
    <property type="entry name" value="Autotransporter"/>
    <property type="match status" value="1"/>
</dbReference>
<dbReference type="RefSeq" id="WP_377316423.1">
    <property type="nucleotide sequence ID" value="NZ_JBHUIY010000019.1"/>
</dbReference>
<accession>A0ABW5CBT1</accession>
<feature type="signal peptide" evidence="1">
    <location>
        <begin position="1"/>
        <end position="27"/>
    </location>
</feature>
<dbReference type="Gene3D" id="2.40.128.130">
    <property type="entry name" value="Autotransporter beta-domain"/>
    <property type="match status" value="1"/>
</dbReference>
<keyword evidence="4" id="KW-1185">Reference proteome</keyword>
<feature type="domain" description="Autotransporter" evidence="2">
    <location>
        <begin position="600"/>
        <end position="876"/>
    </location>
</feature>
<protein>
    <submittedName>
        <fullName evidence="3">Autotransporter domain-containing protein</fullName>
    </submittedName>
</protein>
<dbReference type="InterPro" id="IPR036709">
    <property type="entry name" value="Autotransporte_beta_dom_sf"/>
</dbReference>
<sequence length="876" mass="87122">MNGKVLIAGTSLLVLAAGVADHRPALADTTITGSGGSQAWTSGNFTVTSTGTLTALRPITSTGSLGTLTIEGLGRLVAGSTGIYNTATIATLVNSGTISGTQGGVNNQSGTITSLLNSGTISAGNTGINNRASIGTLTNSANIVGSAFSGINNDGTIAVLTNSGTISGNAGINNTGSIAVVDNSGTVSATYSGLINNGTIGQFTNSGTIIARNGGVGVINGSRMGTLINTGSIQGGVTTAIWNLGSLGRLSNSGVITDVKWGVLNGNNATLSSLDNASGGIIHGDSTGIRNSGSIGTLSNSGTISGAIALANTASGSIGAIVNSGVIEGNIVNASSHGLTIDGGSGGTFGTLTGYAANTAGTITSTLSNLTFASGNLLLNDNINVGARSVINTGATLSFSNSPTITGTYSQTGGGLVIPVVSVNSYGYLTVTGGATITGAAITISGVSLSAGETYLIVRGGASSTYTNNSVIVVGTSGLKASLTAVGNVLEVTLAKKGPAGGYVALGRTAGGAAVGVGAALDAIAASNGAAALAFQTKVLDPLNNLPESAQATAVKQLAPSQVTPLVQVTAQIEPVVQAIDTRQLALAEGGGVSGVAAGSEPHSSGLWGQVLGGYALRGTTADADGAKSTSFGLMSGLDFHVAAGSSVGVAASWLRGWTAGLGASSGNLTTVDSYQLTTYGLHRFGWAFVDGQAGFGYDRFNQRRTIGFLGQQAHADYDGQHYVAKIGGGYDIPVNAAVTVTPIAGLRYLRVVSDGYTESGSDENLTIRRRGSQSVTQDIGVKVGWSVATPLGRVRPEAQLAWVHDYLQGPIATSGLMGGEGFTSTVARTAADGARLNLSATLEQSDDLTLKADYSGEARPNYQSHTGLLKATWGF</sequence>
<comment type="caution">
    <text evidence="3">The sequence shown here is derived from an EMBL/GenBank/DDBJ whole genome shotgun (WGS) entry which is preliminary data.</text>
</comment>
<evidence type="ECO:0000256" key="1">
    <source>
        <dbReference type="SAM" id="SignalP"/>
    </source>
</evidence>
<dbReference type="InterPro" id="IPR005546">
    <property type="entry name" value="Autotransporte_beta"/>
</dbReference>
<feature type="chain" id="PRO_5046244072" evidence="1">
    <location>
        <begin position="28"/>
        <end position="876"/>
    </location>
</feature>
<organism evidence="3 4">
    <name type="scientific">Phaeospirillum tilakii</name>
    <dbReference type="NCBI Taxonomy" id="741673"/>
    <lineage>
        <taxon>Bacteria</taxon>
        <taxon>Pseudomonadati</taxon>
        <taxon>Pseudomonadota</taxon>
        <taxon>Alphaproteobacteria</taxon>
        <taxon>Rhodospirillales</taxon>
        <taxon>Rhodospirillaceae</taxon>
        <taxon>Phaeospirillum</taxon>
    </lineage>
</organism>
<evidence type="ECO:0000313" key="3">
    <source>
        <dbReference type="EMBL" id="MFD2234322.1"/>
    </source>
</evidence>
<dbReference type="EMBL" id="JBHUIY010000019">
    <property type="protein sequence ID" value="MFD2234322.1"/>
    <property type="molecule type" value="Genomic_DNA"/>
</dbReference>
<evidence type="ECO:0000313" key="4">
    <source>
        <dbReference type="Proteomes" id="UP001597296"/>
    </source>
</evidence>
<keyword evidence="1" id="KW-0732">Signal</keyword>
<name>A0ABW5CBT1_9PROT</name>
<dbReference type="PROSITE" id="PS51208">
    <property type="entry name" value="AUTOTRANSPORTER"/>
    <property type="match status" value="1"/>
</dbReference>
<gene>
    <name evidence="3" type="ORF">ACFSNB_10950</name>
</gene>
<evidence type="ECO:0000259" key="2">
    <source>
        <dbReference type="PROSITE" id="PS51208"/>
    </source>
</evidence>
<reference evidence="4" key="1">
    <citation type="journal article" date="2019" name="Int. J. Syst. Evol. Microbiol.">
        <title>The Global Catalogue of Microorganisms (GCM) 10K type strain sequencing project: providing services to taxonomists for standard genome sequencing and annotation.</title>
        <authorList>
            <consortium name="The Broad Institute Genomics Platform"/>
            <consortium name="The Broad Institute Genome Sequencing Center for Infectious Disease"/>
            <person name="Wu L."/>
            <person name="Ma J."/>
        </authorList>
    </citation>
    <scope>NUCLEOTIDE SEQUENCE [LARGE SCALE GENOMIC DNA]</scope>
    <source>
        <strain evidence="4">KCTC 15012</strain>
    </source>
</reference>
<dbReference type="SMART" id="SM00869">
    <property type="entry name" value="Autotransporter"/>
    <property type="match status" value="1"/>
</dbReference>
<dbReference type="Pfam" id="PF03797">
    <property type="entry name" value="Autotransporter"/>
    <property type="match status" value="1"/>
</dbReference>